<comment type="caution">
    <text evidence="2">The sequence shown here is derived from an EMBL/GenBank/DDBJ whole genome shotgun (WGS) entry which is preliminary data.</text>
</comment>
<accession>A0ABT0R872</accession>
<protein>
    <submittedName>
        <fullName evidence="2">Uncharacterized protein</fullName>
    </submittedName>
</protein>
<dbReference type="GeneID" id="84023687"/>
<keyword evidence="1" id="KW-0732">Signal</keyword>
<evidence type="ECO:0000313" key="2">
    <source>
        <dbReference type="EMBL" id="MCL6657147.1"/>
    </source>
</evidence>
<dbReference type="Proteomes" id="UP001202031">
    <property type="component" value="Unassembled WGS sequence"/>
</dbReference>
<feature type="chain" id="PRO_5045916101" evidence="1">
    <location>
        <begin position="22"/>
        <end position="199"/>
    </location>
</feature>
<dbReference type="EMBL" id="JAMGSI010000001">
    <property type="protein sequence ID" value="MCL6657147.1"/>
    <property type="molecule type" value="Genomic_DNA"/>
</dbReference>
<reference evidence="2 3" key="1">
    <citation type="submission" date="2022-03" db="EMBL/GenBank/DDBJ databases">
        <title>Taxonomic description of new species and reclassification of some bacterial strains.</title>
        <authorList>
            <person name="Ndongo S."/>
        </authorList>
    </citation>
    <scope>NUCLEOTIDE SEQUENCE [LARGE SCALE GENOMIC DNA]</scope>
    <source>
        <strain evidence="2 3">Marseille-P6666</strain>
    </source>
</reference>
<sequence>MSRFLLIVLLLCGAFPLFSRAQDIASPGMPVVDLDSETGKKIQEERAAICGFMVVLVLNQMILMLEEDPAEKMDLQKRIKHFWEFIPMNALARCPEDFRCAVRQWKDTCEKKMEESGAVPGDLEMGAWEDVRLLMEKYMVQEAIQPVMGWMMKKAGISALEMEDGAGKKEMLKRLKGIKEKLESGEVVIPAEIMQKQEG</sequence>
<proteinExistence type="predicted"/>
<gene>
    <name evidence="2" type="ORF">M8N44_07430</name>
</gene>
<dbReference type="RefSeq" id="WP_146020091.1">
    <property type="nucleotide sequence ID" value="NZ_CP072019.1"/>
</dbReference>
<evidence type="ECO:0000313" key="3">
    <source>
        <dbReference type="Proteomes" id="UP001202031"/>
    </source>
</evidence>
<feature type="signal peptide" evidence="1">
    <location>
        <begin position="1"/>
        <end position="21"/>
    </location>
</feature>
<evidence type="ECO:0000256" key="1">
    <source>
        <dbReference type="SAM" id="SignalP"/>
    </source>
</evidence>
<name>A0ABT0R872_9BACT</name>
<organism evidence="2 3">
    <name type="scientific">Akkermansia massiliensis</name>
    <dbReference type="NCBI Taxonomy" id="2927224"/>
    <lineage>
        <taxon>Bacteria</taxon>
        <taxon>Pseudomonadati</taxon>
        <taxon>Verrucomicrobiota</taxon>
        <taxon>Verrucomicrobiia</taxon>
        <taxon>Verrucomicrobiales</taxon>
        <taxon>Akkermansiaceae</taxon>
        <taxon>Akkermansia</taxon>
    </lineage>
</organism>
<keyword evidence="3" id="KW-1185">Reference proteome</keyword>